<proteinExistence type="predicted"/>
<dbReference type="Gene3D" id="1.20.120.1750">
    <property type="match status" value="1"/>
</dbReference>
<keyword evidence="4" id="KW-0677">Repeat</keyword>
<dbReference type="GO" id="GO:0097039">
    <property type="term" value="P:protein linear polyubiquitination"/>
    <property type="evidence" value="ECO:0007669"/>
    <property type="project" value="TreeGrafter"/>
</dbReference>
<evidence type="ECO:0000256" key="8">
    <source>
        <dbReference type="PROSITE-ProRule" id="PRU00175"/>
    </source>
</evidence>
<sequence>MAKIEFNTLEDRNKALKEQLWVRLGKGSDQITTSNKETENLKTITFKNIPVNIDNIDLYQKFKYYGLTKIIMPRVGNIKKNYDQFINTLKRDIKMMDPNFKINCINLPSKTSDPNKGFFINDKFGGRIELIFSNFKKLFQAIAFFKKKNTINFENTDYKIHLLPPFEFNQKIKTPLYNSLGPILEDYKKDNCKVDCEKLDKKYVNLKVYHPDPNIFLRKRFELVNILKGEEFHFIDPHIMQYFFYQSGVKILNKISLESGTKIVYNGLKNCLMIYGNDNQIQKASNLLRLKTENLIISNLTILPQDFEKFLKHSNSIKEYLYAEAGIDLLTFTQSKNKFDKSIQEIQLWGGRKNIEKAEILFKKLFPQSFGYMWRAEEILNEKKNNQQKDKPQQQEQLFTCNICYAPYPNIRDQIVLEGCNHRFCKNCLLGCIKHIAKPPVKCGFQKCKSPNLCIKELKMFLPEPEFIKFSEKAIINYPDRNKYFTCTTLGCELLYLKSEIPEEHYCIGCGVSYCRKCGDIWHIGPTCLEKKDFEKTMELLKDYRRCPNCGNGVHKYTGCNRVTCACGKSMCWACPKDNMKFFDTKNECYKHLRVVHGGYH</sequence>
<dbReference type="GO" id="GO:0043161">
    <property type="term" value="P:proteasome-mediated ubiquitin-dependent protein catabolic process"/>
    <property type="evidence" value="ECO:0007669"/>
    <property type="project" value="TreeGrafter"/>
</dbReference>
<dbReference type="InterPro" id="IPR002867">
    <property type="entry name" value="IBR_dom"/>
</dbReference>
<keyword evidence="6" id="KW-0833">Ubl conjugation pathway</keyword>
<dbReference type="PANTHER" id="PTHR22770">
    <property type="entry name" value="UBIQUITIN CONJUGATING ENZYME 7 INTERACTING PROTEIN-RELATED"/>
    <property type="match status" value="1"/>
</dbReference>
<evidence type="ECO:0000313" key="12">
    <source>
        <dbReference type="Proteomes" id="UP001146793"/>
    </source>
</evidence>
<accession>A0AAV7Z6D0</accession>
<dbReference type="PANTHER" id="PTHR22770:SF13">
    <property type="entry name" value="RING-TYPE DOMAIN-CONTAINING PROTEIN"/>
    <property type="match status" value="1"/>
</dbReference>
<feature type="domain" description="RING-type" evidence="10">
    <location>
        <begin position="397"/>
        <end position="596"/>
    </location>
</feature>
<dbReference type="Gene3D" id="3.30.40.10">
    <property type="entry name" value="Zinc/RING finger domain, C3HC4 (zinc finger)"/>
    <property type="match status" value="1"/>
</dbReference>
<reference evidence="11" key="1">
    <citation type="submission" date="2022-08" db="EMBL/GenBank/DDBJ databases">
        <title>Novel sulphate-reducing endosymbionts in the free-living metamonad Anaeramoeba.</title>
        <authorList>
            <person name="Jerlstrom-Hultqvist J."/>
            <person name="Cepicka I."/>
            <person name="Gallot-Lavallee L."/>
            <person name="Salas-Leiva D."/>
            <person name="Curtis B.A."/>
            <person name="Zahonova K."/>
            <person name="Pipaliya S."/>
            <person name="Dacks J."/>
            <person name="Roger A.J."/>
        </authorList>
    </citation>
    <scope>NUCLEOTIDE SEQUENCE</scope>
    <source>
        <strain evidence="11">Busselton2</strain>
    </source>
</reference>
<evidence type="ECO:0000259" key="10">
    <source>
        <dbReference type="PROSITE" id="PS51873"/>
    </source>
</evidence>
<dbReference type="GO" id="GO:0000151">
    <property type="term" value="C:ubiquitin ligase complex"/>
    <property type="evidence" value="ECO:0007669"/>
    <property type="project" value="TreeGrafter"/>
</dbReference>
<evidence type="ECO:0000256" key="5">
    <source>
        <dbReference type="ARBA" id="ARBA00022771"/>
    </source>
</evidence>
<dbReference type="PROSITE" id="PS51873">
    <property type="entry name" value="TRIAD"/>
    <property type="match status" value="1"/>
</dbReference>
<dbReference type="CDD" id="cd20335">
    <property type="entry name" value="BRcat_RBR"/>
    <property type="match status" value="1"/>
</dbReference>
<dbReference type="SUPFAM" id="SSF57850">
    <property type="entry name" value="RING/U-box"/>
    <property type="match status" value="2"/>
</dbReference>
<dbReference type="Pfam" id="PF26200">
    <property type="entry name" value="Rcat_RNF216"/>
    <property type="match status" value="1"/>
</dbReference>
<comment type="caution">
    <text evidence="11">The sequence shown here is derived from an EMBL/GenBank/DDBJ whole genome shotgun (WGS) entry which is preliminary data.</text>
</comment>
<dbReference type="AlphaFoldDB" id="A0AAV7Z6D0"/>
<protein>
    <submittedName>
        <fullName evidence="11">Ubiquitin conjugating enzyme 7 interacting protein-related</fullName>
    </submittedName>
</protein>
<evidence type="ECO:0000256" key="6">
    <source>
        <dbReference type="ARBA" id="ARBA00022786"/>
    </source>
</evidence>
<name>A0AAV7Z6D0_9EUKA</name>
<dbReference type="Proteomes" id="UP001146793">
    <property type="component" value="Unassembled WGS sequence"/>
</dbReference>
<keyword evidence="7" id="KW-0862">Zinc</keyword>
<evidence type="ECO:0000256" key="4">
    <source>
        <dbReference type="ARBA" id="ARBA00022737"/>
    </source>
</evidence>
<keyword evidence="2" id="KW-0808">Transferase</keyword>
<dbReference type="Pfam" id="PF01485">
    <property type="entry name" value="IBR"/>
    <property type="match status" value="1"/>
</dbReference>
<dbReference type="EMBL" id="JANTQA010000038">
    <property type="protein sequence ID" value="KAJ3435625.1"/>
    <property type="molecule type" value="Genomic_DNA"/>
</dbReference>
<keyword evidence="3" id="KW-0479">Metal-binding</keyword>
<organism evidence="11 12">
    <name type="scientific">Anaeramoeba flamelloides</name>
    <dbReference type="NCBI Taxonomy" id="1746091"/>
    <lineage>
        <taxon>Eukaryota</taxon>
        <taxon>Metamonada</taxon>
        <taxon>Anaeramoebidae</taxon>
        <taxon>Anaeramoeba</taxon>
    </lineage>
</organism>
<dbReference type="GO" id="GO:0004842">
    <property type="term" value="F:ubiquitin-protein transferase activity"/>
    <property type="evidence" value="ECO:0007669"/>
    <property type="project" value="TreeGrafter"/>
</dbReference>
<feature type="domain" description="RING-type" evidence="9">
    <location>
        <begin position="401"/>
        <end position="443"/>
    </location>
</feature>
<dbReference type="GO" id="GO:0043130">
    <property type="term" value="F:ubiquitin binding"/>
    <property type="evidence" value="ECO:0007669"/>
    <property type="project" value="TreeGrafter"/>
</dbReference>
<comment type="pathway">
    <text evidence="1">Protein modification; protein ubiquitination.</text>
</comment>
<evidence type="ECO:0000259" key="9">
    <source>
        <dbReference type="PROSITE" id="PS50089"/>
    </source>
</evidence>
<dbReference type="PROSITE" id="PS00518">
    <property type="entry name" value="ZF_RING_1"/>
    <property type="match status" value="1"/>
</dbReference>
<dbReference type="InterPro" id="IPR013083">
    <property type="entry name" value="Znf_RING/FYVE/PHD"/>
</dbReference>
<evidence type="ECO:0000256" key="2">
    <source>
        <dbReference type="ARBA" id="ARBA00022679"/>
    </source>
</evidence>
<dbReference type="PROSITE" id="PS50089">
    <property type="entry name" value="ZF_RING_2"/>
    <property type="match status" value="1"/>
</dbReference>
<dbReference type="InterPro" id="IPR017907">
    <property type="entry name" value="Znf_RING_CS"/>
</dbReference>
<dbReference type="InterPro" id="IPR044066">
    <property type="entry name" value="TRIAD_supradom"/>
</dbReference>
<evidence type="ECO:0000256" key="3">
    <source>
        <dbReference type="ARBA" id="ARBA00022723"/>
    </source>
</evidence>
<evidence type="ECO:0000256" key="1">
    <source>
        <dbReference type="ARBA" id="ARBA00004906"/>
    </source>
</evidence>
<dbReference type="InterPro" id="IPR001841">
    <property type="entry name" value="Znf_RING"/>
</dbReference>
<keyword evidence="5 8" id="KW-0863">Zinc-finger</keyword>
<evidence type="ECO:0000256" key="7">
    <source>
        <dbReference type="ARBA" id="ARBA00022833"/>
    </source>
</evidence>
<dbReference type="InterPro" id="IPR051628">
    <property type="entry name" value="LUBAC_E3_Ligases"/>
</dbReference>
<evidence type="ECO:0000313" key="11">
    <source>
        <dbReference type="EMBL" id="KAJ3435625.1"/>
    </source>
</evidence>
<dbReference type="GO" id="GO:0008270">
    <property type="term" value="F:zinc ion binding"/>
    <property type="evidence" value="ECO:0007669"/>
    <property type="project" value="UniProtKB-KW"/>
</dbReference>
<gene>
    <name evidence="11" type="ORF">M0812_19367</name>
</gene>